<organism evidence="12 13">
    <name type="scientific">candidate division WWE3 bacterium RIFCSPHIGHO2_02_FULL_38_14</name>
    <dbReference type="NCBI Taxonomy" id="1802620"/>
    <lineage>
        <taxon>Bacteria</taxon>
        <taxon>Katanobacteria</taxon>
    </lineage>
</organism>
<proteinExistence type="predicted"/>
<feature type="binding site" evidence="8">
    <location>
        <position position="298"/>
    </location>
    <ligand>
        <name>L-serine</name>
        <dbReference type="ChEBI" id="CHEBI:33384"/>
    </ligand>
</feature>
<evidence type="ECO:0000256" key="8">
    <source>
        <dbReference type="PIRSR" id="PIRSR001529-1"/>
    </source>
</evidence>
<feature type="binding site" evidence="8">
    <location>
        <position position="275"/>
    </location>
    <ligand>
        <name>L-serine</name>
        <dbReference type="ChEBI" id="CHEBI:33384"/>
    </ligand>
</feature>
<dbReference type="InterPro" id="IPR002317">
    <property type="entry name" value="Ser-tRNA-ligase_type_1"/>
</dbReference>
<feature type="site" description="Important for serine binding" evidence="8">
    <location>
        <position position="393"/>
    </location>
</feature>
<evidence type="ECO:0000256" key="3">
    <source>
        <dbReference type="ARBA" id="ARBA00022741"/>
    </source>
</evidence>
<dbReference type="AlphaFoldDB" id="A0A1F4VBU7"/>
<keyword evidence="5" id="KW-0648">Protein biosynthesis</keyword>
<dbReference type="InterPro" id="IPR045864">
    <property type="entry name" value="aa-tRNA-synth_II/BPL/LPL"/>
</dbReference>
<evidence type="ECO:0000256" key="10">
    <source>
        <dbReference type="SAM" id="Coils"/>
    </source>
</evidence>
<keyword evidence="2 12" id="KW-0436">Ligase</keyword>
<accession>A0A1F4VBU7</accession>
<evidence type="ECO:0000256" key="2">
    <source>
        <dbReference type="ARBA" id="ARBA00022598"/>
    </source>
</evidence>
<dbReference type="Gene3D" id="1.10.287.40">
    <property type="entry name" value="Serine-tRNA synthetase, tRNA binding domain"/>
    <property type="match status" value="1"/>
</dbReference>
<dbReference type="Gene3D" id="3.30.930.10">
    <property type="entry name" value="Bira Bifunctional Protein, Domain 2"/>
    <property type="match status" value="1"/>
</dbReference>
<keyword evidence="10" id="KW-0175">Coiled coil</keyword>
<reference evidence="12 13" key="1">
    <citation type="journal article" date="2016" name="Nat. Commun.">
        <title>Thousands of microbial genomes shed light on interconnected biogeochemical processes in an aquifer system.</title>
        <authorList>
            <person name="Anantharaman K."/>
            <person name="Brown C.T."/>
            <person name="Hug L.A."/>
            <person name="Sharon I."/>
            <person name="Castelle C.J."/>
            <person name="Probst A.J."/>
            <person name="Thomas B.C."/>
            <person name="Singh A."/>
            <person name="Wilkins M.J."/>
            <person name="Karaoz U."/>
            <person name="Brodie E.L."/>
            <person name="Williams K.H."/>
            <person name="Hubbard S.S."/>
            <person name="Banfield J.F."/>
        </authorList>
    </citation>
    <scope>NUCLEOTIDE SEQUENCE [LARGE SCALE GENOMIC DNA]</scope>
</reference>
<evidence type="ECO:0000256" key="6">
    <source>
        <dbReference type="ARBA" id="ARBA00023146"/>
    </source>
</evidence>
<evidence type="ECO:0000256" key="9">
    <source>
        <dbReference type="PIRSR" id="PIRSR001529-2"/>
    </source>
</evidence>
<dbReference type="EC" id="6.1.1.11" evidence="1 7"/>
<dbReference type="PRINTS" id="PR00981">
    <property type="entry name" value="TRNASYNTHSER"/>
</dbReference>
<dbReference type="PIRSF" id="PIRSF001529">
    <property type="entry name" value="Ser-tRNA-synth_IIa"/>
    <property type="match status" value="1"/>
</dbReference>
<feature type="domain" description="Aminoacyl-transfer RNA synthetases class-II family profile" evidence="11">
    <location>
        <begin position="191"/>
        <end position="418"/>
    </location>
</feature>
<dbReference type="InterPro" id="IPR015866">
    <property type="entry name" value="Ser-tRNA-synth_1_N"/>
</dbReference>
<dbReference type="PROSITE" id="PS50862">
    <property type="entry name" value="AA_TRNA_LIGASE_II"/>
    <property type="match status" value="1"/>
</dbReference>
<dbReference type="SUPFAM" id="SSF46589">
    <property type="entry name" value="tRNA-binding arm"/>
    <property type="match status" value="1"/>
</dbReference>
<evidence type="ECO:0000313" key="13">
    <source>
        <dbReference type="Proteomes" id="UP000178127"/>
    </source>
</evidence>
<dbReference type="Pfam" id="PF02403">
    <property type="entry name" value="Seryl_tRNA_N"/>
    <property type="match status" value="1"/>
</dbReference>
<dbReference type="InterPro" id="IPR002314">
    <property type="entry name" value="aa-tRNA-synt_IIb"/>
</dbReference>
<dbReference type="SUPFAM" id="SSF55681">
    <property type="entry name" value="Class II aaRS and biotin synthetases"/>
    <property type="match status" value="1"/>
</dbReference>
<gene>
    <name evidence="12" type="ORF">A3D91_00800</name>
</gene>
<feature type="binding site" evidence="9">
    <location>
        <begin position="275"/>
        <end position="277"/>
    </location>
    <ligand>
        <name>ATP</name>
        <dbReference type="ChEBI" id="CHEBI:30616"/>
    </ligand>
</feature>
<keyword evidence="4 9" id="KW-0067">ATP-binding</keyword>
<dbReference type="InterPro" id="IPR006195">
    <property type="entry name" value="aa-tRNA-synth_II"/>
</dbReference>
<dbReference type="EMBL" id="MEVD01000003">
    <property type="protein sequence ID" value="OGC54420.1"/>
    <property type="molecule type" value="Genomic_DNA"/>
</dbReference>
<dbReference type="PANTHER" id="PTHR11778">
    <property type="entry name" value="SERYL-TRNA SYNTHETASE"/>
    <property type="match status" value="1"/>
</dbReference>
<dbReference type="GO" id="GO:0005737">
    <property type="term" value="C:cytoplasm"/>
    <property type="evidence" value="ECO:0007669"/>
    <property type="project" value="UniProtKB-UniRule"/>
</dbReference>
<name>A0A1F4VBU7_UNCKA</name>
<dbReference type="GO" id="GO:0006434">
    <property type="term" value="P:seryl-tRNA aminoacylation"/>
    <property type="evidence" value="ECO:0007669"/>
    <property type="project" value="UniProtKB-UniRule"/>
</dbReference>
<evidence type="ECO:0000259" key="11">
    <source>
        <dbReference type="PROSITE" id="PS50862"/>
    </source>
</evidence>
<comment type="caution">
    <text evidence="12">The sequence shown here is derived from an EMBL/GenBank/DDBJ whole genome shotgun (WGS) entry which is preliminary data.</text>
</comment>
<dbReference type="Proteomes" id="UP000178127">
    <property type="component" value="Unassembled WGS sequence"/>
</dbReference>
<sequence length="435" mass="50127">MLNIKNIRENENIVRKAIKDKQLDNKVDLDEVLKVDGEYVSILHKVESIRALRNIETKNISKVEGSERKDLIEKANKTKEELKELEIKLSNITGIREDLLKKIPNLIHESVPYGIDDSENVSIKKWGEPKKLDFPPRDHIELGKSLGIIDTEKASIVAGTRFTYLFGEATLMQFALIQFVFETLTDSKVIKMLAEQVGNPNFETFIPVLPPVMIRSEILDKMDRLEPKEERYVLDEDNLVLIGSAEHTMGPLHMDEMISKEQLPKRYIGYSTSFRREAGNYGKDVRGIFRVHQFDKLEMESFTSSQTGFVEQDFLVAVQEYIVQKLGIPYQVVMVCTGDMGKPDFRQIDIECWMPGQNKYRETHTSDYMTDYQSRRLNIKEKNGDFVHMNDATALAIGRTLIAILENYQLEDGSVKVPNVLQKYLNFKDIKPKKK</sequence>
<evidence type="ECO:0000256" key="1">
    <source>
        <dbReference type="ARBA" id="ARBA00012840"/>
    </source>
</evidence>
<keyword evidence="6" id="KW-0030">Aminoacyl-tRNA synthetase</keyword>
<feature type="binding site" evidence="9">
    <location>
        <begin position="291"/>
        <end position="294"/>
    </location>
    <ligand>
        <name>ATP</name>
        <dbReference type="ChEBI" id="CHEBI:30616"/>
    </ligand>
</feature>
<evidence type="ECO:0000256" key="7">
    <source>
        <dbReference type="NCBIfam" id="TIGR00414"/>
    </source>
</evidence>
<evidence type="ECO:0000256" key="5">
    <source>
        <dbReference type="ARBA" id="ARBA00022917"/>
    </source>
</evidence>
<dbReference type="GO" id="GO:0005524">
    <property type="term" value="F:ATP binding"/>
    <property type="evidence" value="ECO:0007669"/>
    <property type="project" value="UniProtKB-KW"/>
</dbReference>
<dbReference type="STRING" id="1802620.A3D91_00800"/>
<dbReference type="GO" id="GO:0004828">
    <property type="term" value="F:serine-tRNA ligase activity"/>
    <property type="evidence" value="ECO:0007669"/>
    <property type="project" value="UniProtKB-UniRule"/>
</dbReference>
<keyword evidence="3" id="KW-0547">Nucleotide-binding</keyword>
<dbReference type="InterPro" id="IPR042103">
    <property type="entry name" value="SerRS_1_N_sf"/>
</dbReference>
<dbReference type="InterPro" id="IPR010978">
    <property type="entry name" value="tRNA-bd_arm"/>
</dbReference>
<evidence type="ECO:0000313" key="12">
    <source>
        <dbReference type="EMBL" id="OGC54420.1"/>
    </source>
</evidence>
<dbReference type="Pfam" id="PF00587">
    <property type="entry name" value="tRNA-synt_2b"/>
    <property type="match status" value="1"/>
</dbReference>
<evidence type="ECO:0000256" key="4">
    <source>
        <dbReference type="ARBA" id="ARBA00022840"/>
    </source>
</evidence>
<dbReference type="NCBIfam" id="TIGR00414">
    <property type="entry name" value="serS"/>
    <property type="match status" value="1"/>
</dbReference>
<protein>
    <recommendedName>
        <fullName evidence="1 7">Serine--tRNA ligase</fullName>
        <ecNumber evidence="1 7">6.1.1.11</ecNumber>
    </recommendedName>
</protein>
<feature type="coiled-coil region" evidence="10">
    <location>
        <begin position="68"/>
        <end position="102"/>
    </location>
</feature>